<comment type="caution">
    <text evidence="3">The sequence shown here is derived from an EMBL/GenBank/DDBJ whole genome shotgun (WGS) entry which is preliminary data.</text>
</comment>
<keyword evidence="1" id="KW-0812">Transmembrane</keyword>
<dbReference type="GO" id="GO:0035197">
    <property type="term" value="F:siRNA binding"/>
    <property type="evidence" value="ECO:0007669"/>
    <property type="project" value="TreeGrafter"/>
</dbReference>
<dbReference type="OrthoDB" id="421951at2759"/>
<name>A0A7J7KKP3_BUGNE</name>
<accession>A0A7J7KKP3</accession>
<keyword evidence="1" id="KW-0472">Membrane</keyword>
<evidence type="ECO:0000256" key="1">
    <source>
        <dbReference type="SAM" id="Phobius"/>
    </source>
</evidence>
<evidence type="ECO:0000259" key="2">
    <source>
        <dbReference type="Pfam" id="PF22749"/>
    </source>
</evidence>
<dbReference type="InterPro" id="IPR053858">
    <property type="entry name" value="Arb2_dom"/>
</dbReference>
<dbReference type="EMBL" id="VXIV02000409">
    <property type="protein sequence ID" value="KAF6038484.1"/>
    <property type="molecule type" value="Genomic_DNA"/>
</dbReference>
<dbReference type="Proteomes" id="UP000593567">
    <property type="component" value="Unassembled WGS sequence"/>
</dbReference>
<protein>
    <submittedName>
        <fullName evidence="3">FAM172A</fullName>
    </submittedName>
</protein>
<keyword evidence="4" id="KW-1185">Reference proteome</keyword>
<dbReference type="PANTHER" id="PTHR21357">
    <property type="entry name" value="FAM172 FAMILY PROTEIN HOMOLOG CG10038"/>
    <property type="match status" value="1"/>
</dbReference>
<dbReference type="GO" id="GO:0031048">
    <property type="term" value="P:regulatory ncRNA-mediated heterochromatin formation"/>
    <property type="evidence" value="ECO:0007669"/>
    <property type="project" value="TreeGrafter"/>
</dbReference>
<feature type="domain" description="Arb2" evidence="2">
    <location>
        <begin position="6"/>
        <end position="50"/>
    </location>
</feature>
<evidence type="ECO:0000313" key="4">
    <source>
        <dbReference type="Proteomes" id="UP000593567"/>
    </source>
</evidence>
<organism evidence="3 4">
    <name type="scientific">Bugula neritina</name>
    <name type="common">Brown bryozoan</name>
    <name type="synonym">Sertularia neritina</name>
    <dbReference type="NCBI Taxonomy" id="10212"/>
    <lineage>
        <taxon>Eukaryota</taxon>
        <taxon>Metazoa</taxon>
        <taxon>Spiralia</taxon>
        <taxon>Lophotrochozoa</taxon>
        <taxon>Bryozoa</taxon>
        <taxon>Gymnolaemata</taxon>
        <taxon>Cheilostomatida</taxon>
        <taxon>Flustrina</taxon>
        <taxon>Buguloidea</taxon>
        <taxon>Bugulidae</taxon>
        <taxon>Bugula</taxon>
    </lineage>
</organism>
<reference evidence="3" key="1">
    <citation type="submission" date="2020-06" db="EMBL/GenBank/DDBJ databases">
        <title>Draft genome of Bugula neritina, a colonial animal packing powerful symbionts and potential medicines.</title>
        <authorList>
            <person name="Rayko M."/>
        </authorList>
    </citation>
    <scope>NUCLEOTIDE SEQUENCE [LARGE SCALE GENOMIC DNA]</scope>
    <source>
        <strain evidence="3">Kwan_BN1</strain>
    </source>
</reference>
<gene>
    <name evidence="3" type="ORF">EB796_003210</name>
</gene>
<evidence type="ECO:0000313" key="3">
    <source>
        <dbReference type="EMBL" id="KAF6038484.1"/>
    </source>
</evidence>
<proteinExistence type="predicted"/>
<dbReference type="AlphaFoldDB" id="A0A7J7KKP3"/>
<dbReference type="Pfam" id="PF22749">
    <property type="entry name" value="Arb2"/>
    <property type="match status" value="1"/>
</dbReference>
<sequence>MQGSGVVRAGQWSRRLLLNDSIDKGTQLPYIRKGLANGWGIIVMNPNDNYPLPNDNYLLRLLGTGLLIANYLVTQFLLLGFLQCRLVNSS</sequence>
<dbReference type="InterPro" id="IPR048263">
    <property type="entry name" value="Arb2"/>
</dbReference>
<dbReference type="PANTHER" id="PTHR21357:SF4">
    <property type="entry name" value="FAM172 FAMILY PROTEIN HOMOLOG CG10038"/>
    <property type="match status" value="1"/>
</dbReference>
<keyword evidence="1" id="KW-1133">Transmembrane helix</keyword>
<dbReference type="GO" id="GO:0005634">
    <property type="term" value="C:nucleus"/>
    <property type="evidence" value="ECO:0007669"/>
    <property type="project" value="TreeGrafter"/>
</dbReference>
<feature type="transmembrane region" description="Helical" evidence="1">
    <location>
        <begin position="57"/>
        <end position="82"/>
    </location>
</feature>